<dbReference type="AlphaFoldDB" id="A0A319DJM6"/>
<sequence>MAPAANPTSSVAQAEGCPKYLLHYNIALVPNIILPHLTMMSTMASQHLYTYASISSLSGAFLLYMIYRIYVPKITEQKHEPSPKHAFWPLPFQFLFQFMINTDQISALPVLDSPLPPPFIDIPGVSNFRSLAGYPIPNSTQKTRQNHVYRSANLAALTPEGYDRMHDLGITKIFDLTSASEDSVHDDAQPTQQKLRQWVQRAPLDEERFSAKALFQKYEKLRLDGKEGEGVQLMKRGKESIREVFLSVRDHPDEKILIQCTLGKDRTGVVCALFLAVVGVEDQVIAKDYALSTLGLESLVPKVIRFVKRYGAKGEGGAGEVARRIVNAREDAMLATLRAIKEQFSGARQYLVDFCGFSETDVEVIRGNLVE</sequence>
<dbReference type="Gene3D" id="3.90.190.10">
    <property type="entry name" value="Protein tyrosine phosphatase superfamily"/>
    <property type="match status" value="1"/>
</dbReference>
<evidence type="ECO:0008006" key="4">
    <source>
        <dbReference type="Google" id="ProtNLM"/>
    </source>
</evidence>
<organism evidence="2 3">
    <name type="scientific">Aspergillus ellipticus CBS 707.79</name>
    <dbReference type="NCBI Taxonomy" id="1448320"/>
    <lineage>
        <taxon>Eukaryota</taxon>
        <taxon>Fungi</taxon>
        <taxon>Dikarya</taxon>
        <taxon>Ascomycota</taxon>
        <taxon>Pezizomycotina</taxon>
        <taxon>Eurotiomycetes</taxon>
        <taxon>Eurotiomycetidae</taxon>
        <taxon>Eurotiales</taxon>
        <taxon>Aspergillaceae</taxon>
        <taxon>Aspergillus</taxon>
        <taxon>Aspergillus subgen. Circumdati</taxon>
    </lineage>
</organism>
<dbReference type="OrthoDB" id="449382at2759"/>
<dbReference type="SUPFAM" id="SSF52799">
    <property type="entry name" value="(Phosphotyrosine protein) phosphatases II"/>
    <property type="match status" value="1"/>
</dbReference>
<dbReference type="VEuPathDB" id="FungiDB:BO71DRAFT_411837"/>
<name>A0A319DJM6_9EURO</name>
<keyword evidence="1" id="KW-0472">Membrane</keyword>
<dbReference type="Proteomes" id="UP000247810">
    <property type="component" value="Unassembled WGS sequence"/>
</dbReference>
<evidence type="ECO:0000313" key="2">
    <source>
        <dbReference type="EMBL" id="PYH91423.1"/>
    </source>
</evidence>
<dbReference type="EMBL" id="KZ825946">
    <property type="protein sequence ID" value="PYH91423.1"/>
    <property type="molecule type" value="Genomic_DNA"/>
</dbReference>
<gene>
    <name evidence="2" type="ORF">BO71DRAFT_411837</name>
</gene>
<evidence type="ECO:0000313" key="3">
    <source>
        <dbReference type="Proteomes" id="UP000247810"/>
    </source>
</evidence>
<dbReference type="GO" id="GO:0004721">
    <property type="term" value="F:phosphoprotein phosphatase activity"/>
    <property type="evidence" value="ECO:0007669"/>
    <property type="project" value="InterPro"/>
</dbReference>
<dbReference type="InterPro" id="IPR026893">
    <property type="entry name" value="Tyr/Ser_Pase_IphP-type"/>
</dbReference>
<dbReference type="InterPro" id="IPR029021">
    <property type="entry name" value="Prot-tyrosine_phosphatase-like"/>
</dbReference>
<proteinExistence type="predicted"/>
<dbReference type="PANTHER" id="PTHR31126:SF1">
    <property type="entry name" value="TYROSINE SPECIFIC PROTEIN PHOSPHATASES DOMAIN-CONTAINING PROTEIN"/>
    <property type="match status" value="1"/>
</dbReference>
<protein>
    <recommendedName>
        <fullName evidence="4">Tyrosine specific protein phosphatases domain-containing protein</fullName>
    </recommendedName>
</protein>
<feature type="transmembrane region" description="Helical" evidence="1">
    <location>
        <begin position="48"/>
        <end position="67"/>
    </location>
</feature>
<accession>A0A319DJM6</accession>
<keyword evidence="1" id="KW-0812">Transmembrane</keyword>
<reference evidence="2 3" key="1">
    <citation type="submission" date="2018-02" db="EMBL/GenBank/DDBJ databases">
        <title>The genomes of Aspergillus section Nigri reveals drivers in fungal speciation.</title>
        <authorList>
            <consortium name="DOE Joint Genome Institute"/>
            <person name="Vesth T.C."/>
            <person name="Nybo J."/>
            <person name="Theobald S."/>
            <person name="Brandl J."/>
            <person name="Frisvad J.C."/>
            <person name="Nielsen K.F."/>
            <person name="Lyhne E.K."/>
            <person name="Kogle M.E."/>
            <person name="Kuo A."/>
            <person name="Riley R."/>
            <person name="Clum A."/>
            <person name="Nolan M."/>
            <person name="Lipzen A."/>
            <person name="Salamov A."/>
            <person name="Henrissat B."/>
            <person name="Wiebenga A."/>
            <person name="De vries R.P."/>
            <person name="Grigoriev I.V."/>
            <person name="Mortensen U.H."/>
            <person name="Andersen M.R."/>
            <person name="Baker S.E."/>
        </authorList>
    </citation>
    <scope>NUCLEOTIDE SEQUENCE [LARGE SCALE GENOMIC DNA]</scope>
    <source>
        <strain evidence="2 3">CBS 707.79</strain>
    </source>
</reference>
<dbReference type="Pfam" id="PF13350">
    <property type="entry name" value="Y_phosphatase3"/>
    <property type="match status" value="1"/>
</dbReference>
<evidence type="ECO:0000256" key="1">
    <source>
        <dbReference type="SAM" id="Phobius"/>
    </source>
</evidence>
<keyword evidence="1" id="KW-1133">Transmembrane helix</keyword>
<keyword evidence="3" id="KW-1185">Reference proteome</keyword>
<dbReference type="PANTHER" id="PTHR31126">
    <property type="entry name" value="TYROSINE-PROTEIN PHOSPHATASE"/>
    <property type="match status" value="1"/>
</dbReference>